<comment type="caution">
    <text evidence="2">The sequence shown here is derived from an EMBL/GenBank/DDBJ whole genome shotgun (WGS) entry which is preliminary data.</text>
</comment>
<dbReference type="RefSeq" id="WP_189005049.1">
    <property type="nucleotide sequence ID" value="NZ_BMOD01000017.1"/>
</dbReference>
<feature type="transmembrane region" description="Helical" evidence="1">
    <location>
        <begin position="61"/>
        <end position="79"/>
    </location>
</feature>
<proteinExistence type="predicted"/>
<evidence type="ECO:0000313" key="2">
    <source>
        <dbReference type="EMBL" id="GGJ46923.1"/>
    </source>
</evidence>
<keyword evidence="1" id="KW-0472">Membrane</keyword>
<keyword evidence="1" id="KW-0812">Transmembrane</keyword>
<evidence type="ECO:0000313" key="3">
    <source>
        <dbReference type="Proteomes" id="UP000632222"/>
    </source>
</evidence>
<sequence length="84" mass="8820">MNEGQTCKVPSKKPSKALGWLGIVGVGACGILCCGLAPILFAAGAGFGLSSLLAWGKKYDMLLLGIGVVVVLFGGWWRLRRNRA</sequence>
<dbReference type="EMBL" id="BMOD01000017">
    <property type="protein sequence ID" value="GGJ46923.1"/>
    <property type="molecule type" value="Genomic_DNA"/>
</dbReference>
<gene>
    <name evidence="2" type="ORF">GCM10008938_36310</name>
</gene>
<feature type="transmembrane region" description="Helical" evidence="1">
    <location>
        <begin position="18"/>
        <end position="41"/>
    </location>
</feature>
<accession>A0ABQ2D6M2</accession>
<dbReference type="Proteomes" id="UP000632222">
    <property type="component" value="Unassembled WGS sequence"/>
</dbReference>
<evidence type="ECO:0000256" key="1">
    <source>
        <dbReference type="SAM" id="Phobius"/>
    </source>
</evidence>
<evidence type="ECO:0008006" key="4">
    <source>
        <dbReference type="Google" id="ProtNLM"/>
    </source>
</evidence>
<protein>
    <recommendedName>
        <fullName evidence="4">Mercuric ion transport protein</fullName>
    </recommendedName>
</protein>
<keyword evidence="1" id="KW-1133">Transmembrane helix</keyword>
<reference evidence="3" key="1">
    <citation type="journal article" date="2019" name="Int. J. Syst. Evol. Microbiol.">
        <title>The Global Catalogue of Microorganisms (GCM) 10K type strain sequencing project: providing services to taxonomists for standard genome sequencing and annotation.</title>
        <authorList>
            <consortium name="The Broad Institute Genomics Platform"/>
            <consortium name="The Broad Institute Genome Sequencing Center for Infectious Disease"/>
            <person name="Wu L."/>
            <person name="Ma J."/>
        </authorList>
    </citation>
    <scope>NUCLEOTIDE SEQUENCE [LARGE SCALE GENOMIC DNA]</scope>
    <source>
        <strain evidence="3">JCM 14370</strain>
    </source>
</reference>
<name>A0ABQ2D6M2_9DEIO</name>
<dbReference type="Gene3D" id="1.10.287.910">
    <property type="entry name" value="bacterial mercury transporter, merf"/>
    <property type="match status" value="1"/>
</dbReference>
<organism evidence="2 3">
    <name type="scientific">Deinococcus roseus</name>
    <dbReference type="NCBI Taxonomy" id="392414"/>
    <lineage>
        <taxon>Bacteria</taxon>
        <taxon>Thermotogati</taxon>
        <taxon>Deinococcota</taxon>
        <taxon>Deinococci</taxon>
        <taxon>Deinococcales</taxon>
        <taxon>Deinococcaceae</taxon>
        <taxon>Deinococcus</taxon>
    </lineage>
</organism>
<keyword evidence="3" id="KW-1185">Reference proteome</keyword>